<dbReference type="RefSeq" id="WP_166292149.1">
    <property type="nucleotide sequence ID" value="NZ_CP049863.1"/>
</dbReference>
<protein>
    <recommendedName>
        <fullName evidence="3">HNH endonuclease</fullName>
    </recommendedName>
</protein>
<dbReference type="Gene3D" id="1.10.30.50">
    <property type="match status" value="1"/>
</dbReference>
<dbReference type="Proteomes" id="UP000502677">
    <property type="component" value="Chromosome"/>
</dbReference>
<evidence type="ECO:0000313" key="1">
    <source>
        <dbReference type="EMBL" id="QIK63807.1"/>
    </source>
</evidence>
<gene>
    <name evidence="1" type="ORF">G7068_11875</name>
</gene>
<evidence type="ECO:0008006" key="3">
    <source>
        <dbReference type="Google" id="ProtNLM"/>
    </source>
</evidence>
<organism evidence="1 2">
    <name type="scientific">Leucobacter viscericola</name>
    <dbReference type="NCBI Taxonomy" id="2714935"/>
    <lineage>
        <taxon>Bacteria</taxon>
        <taxon>Bacillati</taxon>
        <taxon>Actinomycetota</taxon>
        <taxon>Actinomycetes</taxon>
        <taxon>Micrococcales</taxon>
        <taxon>Microbacteriaceae</taxon>
        <taxon>Leucobacter</taxon>
    </lineage>
</organism>
<dbReference type="EMBL" id="CP049863">
    <property type="protein sequence ID" value="QIK63807.1"/>
    <property type="molecule type" value="Genomic_DNA"/>
</dbReference>
<proteinExistence type="predicted"/>
<name>A0A6G7XHF0_9MICO</name>
<reference evidence="1 2" key="1">
    <citation type="submission" date="2020-03" db="EMBL/GenBank/DDBJ databases">
        <title>Leucobacter sp. nov., isolated from beetles.</title>
        <authorList>
            <person name="Hyun D.-W."/>
            <person name="Bae J.-W."/>
        </authorList>
    </citation>
    <scope>NUCLEOTIDE SEQUENCE [LARGE SCALE GENOMIC DNA]</scope>
    <source>
        <strain evidence="1 2">HDW9C</strain>
    </source>
</reference>
<evidence type="ECO:0000313" key="2">
    <source>
        <dbReference type="Proteomes" id="UP000502677"/>
    </source>
</evidence>
<accession>A0A6G7XHF0</accession>
<dbReference type="AlphaFoldDB" id="A0A6G7XHF0"/>
<dbReference type="KEGG" id="lvi:G7068_11875"/>
<sequence length="122" mass="13211">MGKPLSKKVVAAVLKRDGGLCVIQLDGCLRDANVADHRRNRGSGGARSLDGKSNLIAACGLCNGAKEDTKGELRDLLIARGVIIESGRTHEHEAQKARETPVWYPDGRVWRLDDHGGKTEVK</sequence>
<keyword evidence="2" id="KW-1185">Reference proteome</keyword>